<dbReference type="InterPro" id="IPR036249">
    <property type="entry name" value="Thioredoxin-like_sf"/>
</dbReference>
<protein>
    <recommendedName>
        <fullName evidence="5">Altered inheritance of mitochondria protein 32</fullName>
    </recommendedName>
</protein>
<dbReference type="EMBL" id="BSYO01000014">
    <property type="protein sequence ID" value="GMH15009.1"/>
    <property type="molecule type" value="Genomic_DNA"/>
</dbReference>
<dbReference type="Gene3D" id="3.40.30.10">
    <property type="entry name" value="Glutaredoxin"/>
    <property type="match status" value="2"/>
</dbReference>
<keyword evidence="2" id="KW-0812">Transmembrane</keyword>
<dbReference type="SUPFAM" id="SSF52833">
    <property type="entry name" value="Thioredoxin-like"/>
    <property type="match status" value="1"/>
</dbReference>
<reference evidence="3" key="1">
    <citation type="submission" date="2023-05" db="EMBL/GenBank/DDBJ databases">
        <title>Nepenthes gracilis genome sequencing.</title>
        <authorList>
            <person name="Fukushima K."/>
        </authorList>
    </citation>
    <scope>NUCLEOTIDE SEQUENCE</scope>
    <source>
        <strain evidence="3">SING2019-196</strain>
    </source>
</reference>
<evidence type="ECO:0000313" key="4">
    <source>
        <dbReference type="Proteomes" id="UP001279734"/>
    </source>
</evidence>
<comment type="caution">
    <text evidence="3">The sequence shown here is derived from an EMBL/GenBank/DDBJ whole genome shotgun (WGS) entry which is preliminary data.</text>
</comment>
<evidence type="ECO:0008006" key="5">
    <source>
        <dbReference type="Google" id="ProtNLM"/>
    </source>
</evidence>
<name>A0AAD3SQF7_NEPGR</name>
<evidence type="ECO:0000256" key="1">
    <source>
        <dbReference type="SAM" id="MobiDB-lite"/>
    </source>
</evidence>
<organism evidence="3 4">
    <name type="scientific">Nepenthes gracilis</name>
    <name type="common">Slender pitcher plant</name>
    <dbReference type="NCBI Taxonomy" id="150966"/>
    <lineage>
        <taxon>Eukaryota</taxon>
        <taxon>Viridiplantae</taxon>
        <taxon>Streptophyta</taxon>
        <taxon>Embryophyta</taxon>
        <taxon>Tracheophyta</taxon>
        <taxon>Spermatophyta</taxon>
        <taxon>Magnoliopsida</taxon>
        <taxon>eudicotyledons</taxon>
        <taxon>Gunneridae</taxon>
        <taxon>Pentapetalae</taxon>
        <taxon>Caryophyllales</taxon>
        <taxon>Nepenthaceae</taxon>
        <taxon>Nepenthes</taxon>
    </lineage>
</organism>
<gene>
    <name evidence="3" type="ORF">Nepgr_016850</name>
</gene>
<dbReference type="Pfam" id="PF06999">
    <property type="entry name" value="Suc_Fer-like"/>
    <property type="match status" value="1"/>
</dbReference>
<keyword evidence="2" id="KW-1133">Transmembrane helix</keyword>
<accession>A0AAD3SQF7</accession>
<sequence length="354" mass="38421">MAVAAADDSVKYGFERPEMYSISLAGTVDPFDRHVFLCYKNYESWPSHLEKSEIDLLPKLLFSALKSRKDDMKVKTRLTVCGGCKSCDGNECSDGDIFIFPELIKYRGLKDSNVDAFVDEVLVKGQPWASGVQEELTGAFVFVCAHASRDKRCGICGPVLIERFEEEIQSRGLENQVFVSACSHIGGHKYAGNVIIFGTNSDGKVTGDWYGYVTPNDVPDLLDVHIGKGGIIERIWRGQMGLYVGDAEKATEQKPRKEKNLEKSKGKPQESASVKEDASGCCQGAANGVSCCGGGSLGMNGEASNVKLKDSPDDVPSPAWIGKWKQSDILMAAAVAGAVAAVGLAYSFYRRARM</sequence>
<evidence type="ECO:0000313" key="3">
    <source>
        <dbReference type="EMBL" id="GMH15009.1"/>
    </source>
</evidence>
<proteinExistence type="predicted"/>
<feature type="transmembrane region" description="Helical" evidence="2">
    <location>
        <begin position="329"/>
        <end position="349"/>
    </location>
</feature>
<dbReference type="AlphaFoldDB" id="A0AAD3SQF7"/>
<dbReference type="PANTHER" id="PTHR31902:SF10">
    <property type="entry name" value="SUCRASE_FERREDOXIN-LIKE FAMILY PROTEIN"/>
    <property type="match status" value="1"/>
</dbReference>
<keyword evidence="2" id="KW-0472">Membrane</keyword>
<evidence type="ECO:0000256" key="2">
    <source>
        <dbReference type="SAM" id="Phobius"/>
    </source>
</evidence>
<dbReference type="CDD" id="cd03062">
    <property type="entry name" value="TRX_Fd_Sucrase"/>
    <property type="match status" value="1"/>
</dbReference>
<dbReference type="PANTHER" id="PTHR31902">
    <property type="entry name" value="ACTIN PATCHES DISTAL PROTEIN 1"/>
    <property type="match status" value="1"/>
</dbReference>
<dbReference type="FunFam" id="3.40.30.10:FF:000213">
    <property type="entry name" value="APD1p protein"/>
    <property type="match status" value="1"/>
</dbReference>
<dbReference type="InterPro" id="IPR009737">
    <property type="entry name" value="Aim32/Apd1-like"/>
</dbReference>
<feature type="region of interest" description="Disordered" evidence="1">
    <location>
        <begin position="247"/>
        <end position="274"/>
    </location>
</feature>
<keyword evidence="4" id="KW-1185">Reference proteome</keyword>
<dbReference type="Proteomes" id="UP001279734">
    <property type="component" value="Unassembled WGS sequence"/>
</dbReference>